<sequence>MSKKMGAGFRHLQMLSTPLCFHIFLQHGCAYFPSLQHFPSPHPTQHCHIGHRAIFNRIDKY</sequence>
<name>I3SZE4_LOTJA</name>
<evidence type="ECO:0000313" key="1">
    <source>
        <dbReference type="EMBL" id="AFK45636.1"/>
    </source>
</evidence>
<dbReference type="EMBL" id="BT145842">
    <property type="protein sequence ID" value="AFK45636.1"/>
    <property type="molecule type" value="mRNA"/>
</dbReference>
<protein>
    <submittedName>
        <fullName evidence="1">Uncharacterized protein</fullName>
    </submittedName>
</protein>
<proteinExistence type="evidence at transcript level"/>
<reference evidence="1" key="1">
    <citation type="submission" date="2012-05" db="EMBL/GenBank/DDBJ databases">
        <authorList>
            <person name="Krishnakumar V."/>
            <person name="Cheung F."/>
            <person name="Xiao Y."/>
            <person name="Chan A."/>
            <person name="Moskal W.A."/>
            <person name="Town C.D."/>
        </authorList>
    </citation>
    <scope>NUCLEOTIDE SEQUENCE</scope>
</reference>
<dbReference type="AlphaFoldDB" id="I3SZE4"/>
<accession>I3SZE4</accession>
<organism evidence="1">
    <name type="scientific">Lotus japonicus</name>
    <name type="common">Lotus corniculatus var. japonicus</name>
    <dbReference type="NCBI Taxonomy" id="34305"/>
    <lineage>
        <taxon>Eukaryota</taxon>
        <taxon>Viridiplantae</taxon>
        <taxon>Streptophyta</taxon>
        <taxon>Embryophyta</taxon>
        <taxon>Tracheophyta</taxon>
        <taxon>Spermatophyta</taxon>
        <taxon>Magnoliopsida</taxon>
        <taxon>eudicotyledons</taxon>
        <taxon>Gunneridae</taxon>
        <taxon>Pentapetalae</taxon>
        <taxon>rosids</taxon>
        <taxon>fabids</taxon>
        <taxon>Fabales</taxon>
        <taxon>Fabaceae</taxon>
        <taxon>Papilionoideae</taxon>
        <taxon>50 kb inversion clade</taxon>
        <taxon>NPAAA clade</taxon>
        <taxon>Hologalegina</taxon>
        <taxon>robinioid clade</taxon>
        <taxon>Loteae</taxon>
        <taxon>Lotus</taxon>
    </lineage>
</organism>